<dbReference type="Gene3D" id="1.25.40.10">
    <property type="entry name" value="Tetratricopeptide repeat domain"/>
    <property type="match status" value="3"/>
</dbReference>
<dbReference type="Pfam" id="PF13414">
    <property type="entry name" value="TPR_11"/>
    <property type="match status" value="1"/>
</dbReference>
<dbReference type="InterPro" id="IPR050498">
    <property type="entry name" value="Ycf3"/>
</dbReference>
<evidence type="ECO:0000256" key="1">
    <source>
        <dbReference type="ARBA" id="ARBA00022737"/>
    </source>
</evidence>
<dbReference type="PROSITE" id="PS50293">
    <property type="entry name" value="TPR_REGION"/>
    <property type="match status" value="1"/>
</dbReference>
<dbReference type="SUPFAM" id="SSF48452">
    <property type="entry name" value="TPR-like"/>
    <property type="match status" value="2"/>
</dbReference>
<reference evidence="4 5" key="1">
    <citation type="submission" date="2020-08" db="EMBL/GenBank/DDBJ databases">
        <title>Genomic Encyclopedia of Type Strains, Phase IV (KMG-IV): sequencing the most valuable type-strain genomes for metagenomic binning, comparative biology and taxonomic classification.</title>
        <authorList>
            <person name="Goeker M."/>
        </authorList>
    </citation>
    <scope>NUCLEOTIDE SEQUENCE [LARGE SCALE GENOMIC DNA]</scope>
    <source>
        <strain evidence="4 5">DSM 23562</strain>
    </source>
</reference>
<dbReference type="RefSeq" id="WP_184199046.1">
    <property type="nucleotide sequence ID" value="NZ_JACHGW010000003.1"/>
</dbReference>
<dbReference type="AlphaFoldDB" id="A0A7W9SRT2"/>
<evidence type="ECO:0000313" key="4">
    <source>
        <dbReference type="EMBL" id="MBB6051650.1"/>
    </source>
</evidence>
<keyword evidence="2 3" id="KW-0802">TPR repeat</keyword>
<feature type="repeat" description="TPR" evidence="3">
    <location>
        <begin position="320"/>
        <end position="353"/>
    </location>
</feature>
<keyword evidence="1" id="KW-0677">Repeat</keyword>
<evidence type="ECO:0000313" key="5">
    <source>
        <dbReference type="Proteomes" id="UP000520814"/>
    </source>
</evidence>
<name>A0A7W9SRT2_ARMRO</name>
<evidence type="ECO:0000256" key="3">
    <source>
        <dbReference type="PROSITE-ProRule" id="PRU00339"/>
    </source>
</evidence>
<gene>
    <name evidence="4" type="ORF">HNQ39_003460</name>
</gene>
<organism evidence="4 5">
    <name type="scientific">Armatimonas rosea</name>
    <dbReference type="NCBI Taxonomy" id="685828"/>
    <lineage>
        <taxon>Bacteria</taxon>
        <taxon>Bacillati</taxon>
        <taxon>Armatimonadota</taxon>
        <taxon>Armatimonadia</taxon>
        <taxon>Armatimonadales</taxon>
        <taxon>Armatimonadaceae</taxon>
        <taxon>Armatimonas</taxon>
    </lineage>
</organism>
<dbReference type="SMART" id="SM00028">
    <property type="entry name" value="TPR"/>
    <property type="match status" value="3"/>
</dbReference>
<sequence length="571" mass="62324">MHWRLGHFDDAVQYAKDARAKGKRTADADFILAQAYAALGDLSSAAVAASNCFVARSGDKTVDSKKLANTERLQGMIGYLQGELPLAQAHWQAAAARDGRFGTIDPFDPKQAALNGAIAKNPKDFTARLARIIYFRERAAFQQEEKRIRAKASTDRTPDEVALLRNSVGAAKGGYINLLNIRSPLPHSFEEAALLDLKVALNLQPKSNAVYFEWFVALTNYNRKAPKLSIKEGVIRQHPNLYFLLAAHYARQDPEVLYVMGAQSGGLVTPGTAVGFLSRGLLLAPTHPFADAARKLRDETVKKLPCATLPSPPPGSPKTALEWKERGNAFNAGGDWRNSLECYEKAVALDPKFADGYNNIGGVYQSIGCYDRAMEVLDKAIALAPQHRFAYLTRARVGVTVGGYDKVLADAERAATYGATPSAKAEASSVRAEALLRQFRADEALKAATEATTLDANNTGAWARRGIAELYLGKDAVSAFDRAGTNPYTRLLRCLAVILAVPEGGEVYPEQNGKGGWKALETEKISNEFDQMMLFILVWQESELAPKPGSTRARRLASFYHDIFLARNPAS</sequence>
<dbReference type="PANTHER" id="PTHR44858">
    <property type="entry name" value="TETRATRICOPEPTIDE REPEAT PROTEIN 6"/>
    <property type="match status" value="1"/>
</dbReference>
<dbReference type="EMBL" id="JACHGW010000003">
    <property type="protein sequence ID" value="MBB6051650.1"/>
    <property type="molecule type" value="Genomic_DNA"/>
</dbReference>
<dbReference type="InterPro" id="IPR019734">
    <property type="entry name" value="TPR_rpt"/>
</dbReference>
<accession>A0A7W9SRT2</accession>
<keyword evidence="5" id="KW-1185">Reference proteome</keyword>
<dbReference type="Proteomes" id="UP000520814">
    <property type="component" value="Unassembled WGS sequence"/>
</dbReference>
<comment type="caution">
    <text evidence="4">The sequence shown here is derived from an EMBL/GenBank/DDBJ whole genome shotgun (WGS) entry which is preliminary data.</text>
</comment>
<dbReference type="InterPro" id="IPR011990">
    <property type="entry name" value="TPR-like_helical_dom_sf"/>
</dbReference>
<dbReference type="Pfam" id="PF13432">
    <property type="entry name" value="TPR_16"/>
    <property type="match status" value="1"/>
</dbReference>
<dbReference type="PANTHER" id="PTHR44858:SF1">
    <property type="entry name" value="UDP-N-ACETYLGLUCOSAMINE--PEPTIDE N-ACETYLGLUCOSAMINYLTRANSFERASE SPINDLY-RELATED"/>
    <property type="match status" value="1"/>
</dbReference>
<protein>
    <submittedName>
        <fullName evidence="4">Tetratricopeptide (TPR) repeat protein</fullName>
    </submittedName>
</protein>
<dbReference type="PROSITE" id="PS50005">
    <property type="entry name" value="TPR"/>
    <property type="match status" value="2"/>
</dbReference>
<proteinExistence type="predicted"/>
<feature type="repeat" description="TPR" evidence="3">
    <location>
        <begin position="354"/>
        <end position="387"/>
    </location>
</feature>
<evidence type="ECO:0000256" key="2">
    <source>
        <dbReference type="ARBA" id="ARBA00022803"/>
    </source>
</evidence>